<feature type="compositionally biased region" description="Gly residues" evidence="1">
    <location>
        <begin position="39"/>
        <end position="50"/>
    </location>
</feature>
<sequence length="50" mass="5315">MTHVVDFVSPLLEEHHHRTQSPGEAAPLGNEQVFPNYLSGGGGAEAGVHH</sequence>
<name>A0A5B7I2S9_PORTR</name>
<evidence type="ECO:0000313" key="3">
    <source>
        <dbReference type="Proteomes" id="UP000324222"/>
    </source>
</evidence>
<evidence type="ECO:0000313" key="2">
    <source>
        <dbReference type="EMBL" id="MPC79671.1"/>
    </source>
</evidence>
<proteinExistence type="predicted"/>
<evidence type="ECO:0000256" key="1">
    <source>
        <dbReference type="SAM" id="MobiDB-lite"/>
    </source>
</evidence>
<organism evidence="2 3">
    <name type="scientific">Portunus trituberculatus</name>
    <name type="common">Swimming crab</name>
    <name type="synonym">Neptunus trituberculatus</name>
    <dbReference type="NCBI Taxonomy" id="210409"/>
    <lineage>
        <taxon>Eukaryota</taxon>
        <taxon>Metazoa</taxon>
        <taxon>Ecdysozoa</taxon>
        <taxon>Arthropoda</taxon>
        <taxon>Crustacea</taxon>
        <taxon>Multicrustacea</taxon>
        <taxon>Malacostraca</taxon>
        <taxon>Eumalacostraca</taxon>
        <taxon>Eucarida</taxon>
        <taxon>Decapoda</taxon>
        <taxon>Pleocyemata</taxon>
        <taxon>Brachyura</taxon>
        <taxon>Eubrachyura</taxon>
        <taxon>Portunoidea</taxon>
        <taxon>Portunidae</taxon>
        <taxon>Portuninae</taxon>
        <taxon>Portunus</taxon>
    </lineage>
</organism>
<dbReference type="Proteomes" id="UP000324222">
    <property type="component" value="Unassembled WGS sequence"/>
</dbReference>
<comment type="caution">
    <text evidence="2">The sequence shown here is derived from an EMBL/GenBank/DDBJ whole genome shotgun (WGS) entry which is preliminary data.</text>
</comment>
<dbReference type="EMBL" id="VSRR010051736">
    <property type="protein sequence ID" value="MPC79671.1"/>
    <property type="molecule type" value="Genomic_DNA"/>
</dbReference>
<protein>
    <submittedName>
        <fullName evidence="2">Uncharacterized protein</fullName>
    </submittedName>
</protein>
<gene>
    <name evidence="2" type="ORF">E2C01_074208</name>
</gene>
<dbReference type="AlphaFoldDB" id="A0A5B7I2S9"/>
<feature type="region of interest" description="Disordered" evidence="1">
    <location>
        <begin position="8"/>
        <end position="50"/>
    </location>
</feature>
<keyword evidence="3" id="KW-1185">Reference proteome</keyword>
<reference evidence="2 3" key="1">
    <citation type="submission" date="2019-05" db="EMBL/GenBank/DDBJ databases">
        <title>Another draft genome of Portunus trituberculatus and its Hox gene families provides insights of decapod evolution.</title>
        <authorList>
            <person name="Jeong J.-H."/>
            <person name="Song I."/>
            <person name="Kim S."/>
            <person name="Choi T."/>
            <person name="Kim D."/>
            <person name="Ryu S."/>
            <person name="Kim W."/>
        </authorList>
    </citation>
    <scope>NUCLEOTIDE SEQUENCE [LARGE SCALE GENOMIC DNA]</scope>
    <source>
        <tissue evidence="2">Muscle</tissue>
    </source>
</reference>
<accession>A0A5B7I2S9</accession>